<keyword evidence="1" id="KW-0732">Signal</keyword>
<dbReference type="SUPFAM" id="SSF48452">
    <property type="entry name" value="TPR-like"/>
    <property type="match status" value="1"/>
</dbReference>
<dbReference type="AlphaFoldDB" id="A0A3G8XW91"/>
<organism evidence="2 3">
    <name type="scientific">Kaistella carnis</name>
    <dbReference type="NCBI Taxonomy" id="1241979"/>
    <lineage>
        <taxon>Bacteria</taxon>
        <taxon>Pseudomonadati</taxon>
        <taxon>Bacteroidota</taxon>
        <taxon>Flavobacteriia</taxon>
        <taxon>Flavobacteriales</taxon>
        <taxon>Weeksellaceae</taxon>
        <taxon>Chryseobacterium group</taxon>
        <taxon>Kaistella</taxon>
    </lineage>
</organism>
<protein>
    <submittedName>
        <fullName evidence="2">Uncharacterized protein</fullName>
    </submittedName>
</protein>
<feature type="signal peptide" evidence="1">
    <location>
        <begin position="1"/>
        <end position="27"/>
    </location>
</feature>
<dbReference type="Proteomes" id="UP000270185">
    <property type="component" value="Chromosome"/>
</dbReference>
<dbReference type="RefSeq" id="WP_125023948.1">
    <property type="nucleotide sequence ID" value="NZ_JBHSEA010000001.1"/>
</dbReference>
<accession>A0A3G8XW91</accession>
<dbReference type="InterPro" id="IPR011990">
    <property type="entry name" value="TPR-like_helical_dom_sf"/>
</dbReference>
<dbReference type="EMBL" id="CP034159">
    <property type="protein sequence ID" value="AZI32971.1"/>
    <property type="molecule type" value="Genomic_DNA"/>
</dbReference>
<sequence>MKKERMINTQKAVIAALFFGATTFGYAQETAQATDTVATPTEQAQTTRQNPAVEALKKQIEANPNDTEAIVKLATAYQDAKDWTNALATWNKMSALLPDWAASYYSQAYVFQNMKDEDNAKMSYEKYIAAVKPEEVEANKQNLAYAHFFVAYKLQETDKEQAKQHIAKSLQYDATNEEAKKLNTFLNQ</sequence>
<gene>
    <name evidence="2" type="ORF">EIB73_07205</name>
</gene>
<dbReference type="OrthoDB" id="638548at2"/>
<evidence type="ECO:0000313" key="3">
    <source>
        <dbReference type="Proteomes" id="UP000270185"/>
    </source>
</evidence>
<evidence type="ECO:0000313" key="2">
    <source>
        <dbReference type="EMBL" id="AZI32971.1"/>
    </source>
</evidence>
<dbReference type="KEGG" id="ccas:EIB73_07205"/>
<dbReference type="Gene3D" id="1.25.40.10">
    <property type="entry name" value="Tetratricopeptide repeat domain"/>
    <property type="match status" value="1"/>
</dbReference>
<reference evidence="3" key="1">
    <citation type="submission" date="2018-11" db="EMBL/GenBank/DDBJ databases">
        <title>Proposal to divide the Flavobacteriaceae and reorganize its genera based on Amino Acid Identity values calculated from whole genome sequences.</title>
        <authorList>
            <person name="Nicholson A.C."/>
            <person name="Gulvik C.A."/>
            <person name="Whitney A.M."/>
            <person name="Humrighouse B.W."/>
            <person name="Bell M."/>
            <person name="Holmes B."/>
            <person name="Steigerwalt A.G."/>
            <person name="Villarma A."/>
            <person name="Sheth M."/>
            <person name="Batra D."/>
            <person name="Pryor J."/>
            <person name="Bernardet J.-F."/>
            <person name="Hugo C."/>
            <person name="Kampfer P."/>
            <person name="Newman J.D."/>
            <person name="McQuiston J.R."/>
        </authorList>
    </citation>
    <scope>NUCLEOTIDE SEQUENCE [LARGE SCALE GENOMIC DNA]</scope>
    <source>
        <strain evidence="3">G0081</strain>
    </source>
</reference>
<feature type="chain" id="PRO_5017953309" evidence="1">
    <location>
        <begin position="28"/>
        <end position="188"/>
    </location>
</feature>
<keyword evidence="3" id="KW-1185">Reference proteome</keyword>
<proteinExistence type="predicted"/>
<evidence type="ECO:0000256" key="1">
    <source>
        <dbReference type="SAM" id="SignalP"/>
    </source>
</evidence>
<name>A0A3G8XW91_9FLAO</name>